<evidence type="ECO:0000256" key="1">
    <source>
        <dbReference type="SAM" id="Phobius"/>
    </source>
</evidence>
<gene>
    <name evidence="3" type="ORF">KEG57_21845</name>
</gene>
<organism evidence="3 4">
    <name type="scientific">Polyangium jinanense</name>
    <dbReference type="NCBI Taxonomy" id="2829994"/>
    <lineage>
        <taxon>Bacteria</taxon>
        <taxon>Pseudomonadati</taxon>
        <taxon>Myxococcota</taxon>
        <taxon>Polyangia</taxon>
        <taxon>Polyangiales</taxon>
        <taxon>Polyangiaceae</taxon>
        <taxon>Polyangium</taxon>
    </lineage>
</organism>
<comment type="caution">
    <text evidence="3">The sequence shown here is derived from an EMBL/GenBank/DDBJ whole genome shotgun (WGS) entry which is preliminary data.</text>
</comment>
<keyword evidence="1" id="KW-1133">Transmembrane helix</keyword>
<keyword evidence="1" id="KW-0472">Membrane</keyword>
<proteinExistence type="predicted"/>
<accession>A0A9X3X5L1</accession>
<dbReference type="InterPro" id="IPR007069">
    <property type="entry name" value="Transposase_32"/>
</dbReference>
<dbReference type="GO" id="GO:0003677">
    <property type="term" value="F:DNA binding"/>
    <property type="evidence" value="ECO:0007669"/>
    <property type="project" value="InterPro"/>
</dbReference>
<evidence type="ECO:0000259" key="2">
    <source>
        <dbReference type="Pfam" id="PF04986"/>
    </source>
</evidence>
<keyword evidence="4" id="KW-1185">Reference proteome</keyword>
<evidence type="ECO:0000313" key="4">
    <source>
        <dbReference type="Proteomes" id="UP001151081"/>
    </source>
</evidence>
<name>A0A9X3X5L1_9BACT</name>
<dbReference type="Pfam" id="PF04986">
    <property type="entry name" value="Y2_Tnp"/>
    <property type="match status" value="1"/>
</dbReference>
<protein>
    <submittedName>
        <fullName evidence="3">Transposase</fullName>
    </submittedName>
</protein>
<feature type="transmembrane region" description="Helical" evidence="1">
    <location>
        <begin position="218"/>
        <end position="239"/>
    </location>
</feature>
<dbReference type="RefSeq" id="WP_272420989.1">
    <property type="nucleotide sequence ID" value="NZ_JAGTJJ010000012.1"/>
</dbReference>
<evidence type="ECO:0000313" key="3">
    <source>
        <dbReference type="EMBL" id="MDC3983170.1"/>
    </source>
</evidence>
<sequence>MGRRTPKAIRSPKCRRERLCRYLARPPIAQERLVEIAGGKLRYELKKAWRDGTRFVVFEPHELLARVCAVIPPPRFHMIRFHGVLAPNAALRRHVVGSLRPSALAMEPAPATFTTSGIEQLSLFGQMEAPSGFDAGKMRRKPWAWFLRHVFAIDVTVCPECSGKRRWRAVALTPETIAEGRLPWAAHVQRHDYFYGIYIWHWPVIIMLRELLPPSGPVGLTLVTLAVVLPLAMLSWHLVEAPSLRAARRWLKRRAPQAVAVAA</sequence>
<dbReference type="EMBL" id="JAGTJJ010000012">
    <property type="protein sequence ID" value="MDC3983170.1"/>
    <property type="molecule type" value="Genomic_DNA"/>
</dbReference>
<dbReference type="GO" id="GO:0004803">
    <property type="term" value="F:transposase activity"/>
    <property type="evidence" value="ECO:0007669"/>
    <property type="project" value="InterPro"/>
</dbReference>
<dbReference type="AlphaFoldDB" id="A0A9X3X5L1"/>
<dbReference type="GO" id="GO:0006313">
    <property type="term" value="P:DNA transposition"/>
    <property type="evidence" value="ECO:0007669"/>
    <property type="project" value="InterPro"/>
</dbReference>
<reference evidence="3 4" key="1">
    <citation type="submission" date="2021-04" db="EMBL/GenBank/DDBJ databases">
        <title>Genome analysis of Polyangium sp.</title>
        <authorList>
            <person name="Li Y."/>
            <person name="Wang J."/>
        </authorList>
    </citation>
    <scope>NUCLEOTIDE SEQUENCE [LARGE SCALE GENOMIC DNA]</scope>
    <source>
        <strain evidence="3 4">SDU14</strain>
    </source>
</reference>
<dbReference type="Proteomes" id="UP001151081">
    <property type="component" value="Unassembled WGS sequence"/>
</dbReference>
<keyword evidence="1" id="KW-0812">Transmembrane</keyword>
<feature type="domain" description="Transposase IS801/IS1294" evidence="2">
    <location>
        <begin position="14"/>
        <end position="88"/>
    </location>
</feature>